<evidence type="ECO:0000256" key="3">
    <source>
        <dbReference type="ARBA" id="ARBA00022989"/>
    </source>
</evidence>
<name>A0ABN1LZN7_9FIRM</name>
<feature type="transmembrane region" description="Helical" evidence="5">
    <location>
        <begin position="436"/>
        <end position="455"/>
    </location>
</feature>
<feature type="transmembrane region" description="Helical" evidence="5">
    <location>
        <begin position="33"/>
        <end position="52"/>
    </location>
</feature>
<keyword evidence="4 5" id="KW-0472">Membrane</keyword>
<dbReference type="EMBL" id="BAAACP010000002">
    <property type="protein sequence ID" value="GAA0862154.1"/>
    <property type="molecule type" value="Genomic_DNA"/>
</dbReference>
<reference evidence="7 8" key="1">
    <citation type="journal article" date="2019" name="Int. J. Syst. Evol. Microbiol.">
        <title>The Global Catalogue of Microorganisms (GCM) 10K type strain sequencing project: providing services to taxonomists for standard genome sequencing and annotation.</title>
        <authorList>
            <consortium name="The Broad Institute Genomics Platform"/>
            <consortium name="The Broad Institute Genome Sequencing Center for Infectious Disease"/>
            <person name="Wu L."/>
            <person name="Ma J."/>
        </authorList>
    </citation>
    <scope>NUCLEOTIDE SEQUENCE [LARGE SCALE GENOMIC DNA]</scope>
    <source>
        <strain evidence="7 8">JCM 6486</strain>
    </source>
</reference>
<sequence>MDKKKIIPTTIMFLVIVSAIIIFKSIFGDENTLVGVVGITAALSLLGTDYTINPIKNTIYFVGIEVGIGIASYIASINSLLGLIITFIVIFFVLYEFTYNTKKPTYIAFTLAYLFMLYTPVSINELPTRLLAFAVCGLSIMALQMLVNKNKLQKQSKSIIKSSIESISEEISLVLNNKKSDEIINLNTKIYNNIKNLSVDVYKRIDKNIELPIKVIQYLFISEFLESINLTLRKINDDKSSNSGYHKVLNEILYKLKSINDFVDEKITIDEILKNLENFSYKEKLIDSNYYLILELQDAINLLTKDLKNTKDNSVKQIYNNYFVTNIMDRLNDLKLNMNKESLKFTFALRGAIVTSIGVFIVSAFNIEHGKWLVFSLSSIVQPYLESSKSKGKERILGTITGLIIFEIVFSIITNTSERAIIILLVGYISNYQSKYKYQMICTTISALGAASIGTDITDLSIQRITFVVLGTVIALYANKIILPYKMSSVTKCDIEKSIKFNEKIVTKLYDLGVKNVKSDNELKELLVVNEFINKKINVNNSTLLSSNINEFLYNQRIFMNEIRFLTNNFREYNKTAKDKLKLFYDIDLLMNKENSKEDIKNYFDKLEDKLSKLILVDVIELKENIINSKFIAKSIAKEV</sequence>
<protein>
    <recommendedName>
        <fullName evidence="6">Integral membrane bound transporter domain-containing protein</fullName>
    </recommendedName>
</protein>
<evidence type="ECO:0000256" key="2">
    <source>
        <dbReference type="ARBA" id="ARBA00022692"/>
    </source>
</evidence>
<gene>
    <name evidence="7" type="ORF">GCM10008917_06400</name>
</gene>
<dbReference type="RefSeq" id="WP_346042320.1">
    <property type="nucleotide sequence ID" value="NZ_BAAACP010000002.1"/>
</dbReference>
<feature type="transmembrane region" description="Helical" evidence="5">
    <location>
        <begin position="129"/>
        <end position="147"/>
    </location>
</feature>
<keyword evidence="8" id="KW-1185">Reference proteome</keyword>
<comment type="caution">
    <text evidence="7">The sequence shown here is derived from an EMBL/GenBank/DDBJ whole genome shotgun (WGS) entry which is preliminary data.</text>
</comment>
<feature type="transmembrane region" description="Helical" evidence="5">
    <location>
        <begin position="106"/>
        <end position="123"/>
    </location>
</feature>
<dbReference type="Pfam" id="PF13515">
    <property type="entry name" value="FUSC_2"/>
    <property type="match status" value="1"/>
</dbReference>
<keyword evidence="2 5" id="KW-0812">Transmembrane</keyword>
<evidence type="ECO:0000259" key="6">
    <source>
        <dbReference type="Pfam" id="PF13515"/>
    </source>
</evidence>
<evidence type="ECO:0000256" key="5">
    <source>
        <dbReference type="SAM" id="Phobius"/>
    </source>
</evidence>
<organism evidence="7 8">
    <name type="scientific">Paraclostridium tenue</name>
    <dbReference type="NCBI Taxonomy" id="1737"/>
    <lineage>
        <taxon>Bacteria</taxon>
        <taxon>Bacillati</taxon>
        <taxon>Bacillota</taxon>
        <taxon>Clostridia</taxon>
        <taxon>Peptostreptococcales</taxon>
        <taxon>Peptostreptococcaceae</taxon>
        <taxon>Paraclostridium</taxon>
    </lineage>
</organism>
<evidence type="ECO:0000313" key="7">
    <source>
        <dbReference type="EMBL" id="GAA0862154.1"/>
    </source>
</evidence>
<comment type="subcellular location">
    <subcellularLocation>
        <location evidence="1">Membrane</location>
        <topology evidence="1">Multi-pass membrane protein</topology>
    </subcellularLocation>
</comment>
<dbReference type="InterPro" id="IPR049453">
    <property type="entry name" value="Memb_transporter_dom"/>
</dbReference>
<keyword evidence="3 5" id="KW-1133">Transmembrane helix</keyword>
<evidence type="ECO:0000256" key="1">
    <source>
        <dbReference type="ARBA" id="ARBA00004141"/>
    </source>
</evidence>
<feature type="domain" description="Integral membrane bound transporter" evidence="6">
    <location>
        <begin position="358"/>
        <end position="477"/>
    </location>
</feature>
<feature type="transmembrane region" description="Helical" evidence="5">
    <location>
        <begin position="396"/>
        <end position="415"/>
    </location>
</feature>
<dbReference type="Proteomes" id="UP001400965">
    <property type="component" value="Unassembled WGS sequence"/>
</dbReference>
<evidence type="ECO:0000313" key="8">
    <source>
        <dbReference type="Proteomes" id="UP001400965"/>
    </source>
</evidence>
<evidence type="ECO:0000256" key="4">
    <source>
        <dbReference type="ARBA" id="ARBA00023136"/>
    </source>
</evidence>
<accession>A0ABN1LZN7</accession>
<proteinExistence type="predicted"/>
<feature type="transmembrane region" description="Helical" evidence="5">
    <location>
        <begin position="7"/>
        <end position="27"/>
    </location>
</feature>
<feature type="transmembrane region" description="Helical" evidence="5">
    <location>
        <begin position="81"/>
        <end position="99"/>
    </location>
</feature>
<feature type="transmembrane region" description="Helical" evidence="5">
    <location>
        <begin position="347"/>
        <end position="367"/>
    </location>
</feature>
<feature type="transmembrane region" description="Helical" evidence="5">
    <location>
        <begin position="461"/>
        <end position="478"/>
    </location>
</feature>